<feature type="domain" description="DUF1559" evidence="1">
    <location>
        <begin position="38"/>
        <end position="370"/>
    </location>
</feature>
<dbReference type="OrthoDB" id="287493at2"/>
<evidence type="ECO:0000313" key="3">
    <source>
        <dbReference type="Proteomes" id="UP000315440"/>
    </source>
</evidence>
<sequence length="392" mass="42187">MIPFASSKRMRAAFTLVELLVVIAIIGILVALLLPAVQAAREAARRTQCTNQLKQFGLALHNHHDTFKLLPGGSALPSIWDNGNLRYWSDGEQVEWTWVTSIMPFIEEQTLKDSFHMTYGNGDCWPNSTGIPSGASFANVDLVDKRAFPSLLCPSDPIAARPIKIRLTNPQGGEIMGSDVNPPSAPGVSYVVSMGPTIPDFCMYPRESNNINTEENNSASETRRVCMGRAMGSQPSGGAAAPCMGGKAGSASGCVAAADKFGGVGMFNRNPNGKAFRKVSDGLSKTFMGGETLSMHNNRNCAYCTNFLMASTNTPINEKHKWDDPDLIDMSDGFGEPGYAFTSGFKSDHPGGANMLLGDASVHFVNESIDYFSWNEYGTIAGQEAPDYIVGN</sequence>
<accession>A0A5C5ZSJ7</accession>
<dbReference type="InterPro" id="IPR011453">
    <property type="entry name" value="DUF1559"/>
</dbReference>
<evidence type="ECO:0000259" key="1">
    <source>
        <dbReference type="Pfam" id="PF07596"/>
    </source>
</evidence>
<dbReference type="Proteomes" id="UP000315440">
    <property type="component" value="Unassembled WGS sequence"/>
</dbReference>
<dbReference type="EMBL" id="SJPQ01000001">
    <property type="protein sequence ID" value="TWT90206.1"/>
    <property type="molecule type" value="Genomic_DNA"/>
</dbReference>
<protein>
    <recommendedName>
        <fullName evidence="1">DUF1559 domain-containing protein</fullName>
    </recommendedName>
</protein>
<dbReference type="InterPro" id="IPR045584">
    <property type="entry name" value="Pilin-like"/>
</dbReference>
<dbReference type="InterPro" id="IPR027558">
    <property type="entry name" value="Pre_pil_HX9DG_C"/>
</dbReference>
<organism evidence="2 3">
    <name type="scientific">Pseudobythopirellula maris</name>
    <dbReference type="NCBI Taxonomy" id="2527991"/>
    <lineage>
        <taxon>Bacteria</taxon>
        <taxon>Pseudomonadati</taxon>
        <taxon>Planctomycetota</taxon>
        <taxon>Planctomycetia</taxon>
        <taxon>Pirellulales</taxon>
        <taxon>Lacipirellulaceae</taxon>
        <taxon>Pseudobythopirellula</taxon>
    </lineage>
</organism>
<dbReference type="PANTHER" id="PTHR30093">
    <property type="entry name" value="GENERAL SECRETION PATHWAY PROTEIN G"/>
    <property type="match status" value="1"/>
</dbReference>
<dbReference type="InterPro" id="IPR012902">
    <property type="entry name" value="N_methyl_site"/>
</dbReference>
<proteinExistence type="predicted"/>
<comment type="caution">
    <text evidence="2">The sequence shown here is derived from an EMBL/GenBank/DDBJ whole genome shotgun (WGS) entry which is preliminary data.</text>
</comment>
<evidence type="ECO:0000313" key="2">
    <source>
        <dbReference type="EMBL" id="TWT90206.1"/>
    </source>
</evidence>
<dbReference type="NCBIfam" id="TIGR04294">
    <property type="entry name" value="pre_pil_HX9DG"/>
    <property type="match status" value="1"/>
</dbReference>
<dbReference type="Gene3D" id="3.30.700.10">
    <property type="entry name" value="Glycoprotein, Type 4 Pilin"/>
    <property type="match status" value="1"/>
</dbReference>
<dbReference type="SUPFAM" id="SSF54523">
    <property type="entry name" value="Pili subunits"/>
    <property type="match status" value="1"/>
</dbReference>
<dbReference type="RefSeq" id="WP_146396799.1">
    <property type="nucleotide sequence ID" value="NZ_SJPQ01000001.1"/>
</dbReference>
<dbReference type="Pfam" id="PF07596">
    <property type="entry name" value="SBP_bac_10"/>
    <property type="match status" value="1"/>
</dbReference>
<dbReference type="PANTHER" id="PTHR30093:SF2">
    <property type="entry name" value="TYPE II SECRETION SYSTEM PROTEIN H"/>
    <property type="match status" value="1"/>
</dbReference>
<keyword evidence="3" id="KW-1185">Reference proteome</keyword>
<dbReference type="AlphaFoldDB" id="A0A5C5ZSJ7"/>
<gene>
    <name evidence="2" type="ORF">Mal64_05900</name>
</gene>
<dbReference type="Pfam" id="PF07963">
    <property type="entry name" value="N_methyl"/>
    <property type="match status" value="1"/>
</dbReference>
<dbReference type="NCBIfam" id="TIGR02532">
    <property type="entry name" value="IV_pilin_GFxxxE"/>
    <property type="match status" value="1"/>
</dbReference>
<name>A0A5C5ZSJ7_9BACT</name>
<reference evidence="2 3" key="1">
    <citation type="submission" date="2019-02" db="EMBL/GenBank/DDBJ databases">
        <title>Deep-cultivation of Planctomycetes and their phenomic and genomic characterization uncovers novel biology.</title>
        <authorList>
            <person name="Wiegand S."/>
            <person name="Jogler M."/>
            <person name="Boedeker C."/>
            <person name="Pinto D."/>
            <person name="Vollmers J."/>
            <person name="Rivas-Marin E."/>
            <person name="Kohn T."/>
            <person name="Peeters S.H."/>
            <person name="Heuer A."/>
            <person name="Rast P."/>
            <person name="Oberbeckmann S."/>
            <person name="Bunk B."/>
            <person name="Jeske O."/>
            <person name="Meyerdierks A."/>
            <person name="Storesund J.E."/>
            <person name="Kallscheuer N."/>
            <person name="Luecker S."/>
            <person name="Lage O.M."/>
            <person name="Pohl T."/>
            <person name="Merkel B.J."/>
            <person name="Hornburger P."/>
            <person name="Mueller R.-W."/>
            <person name="Bruemmer F."/>
            <person name="Labrenz M."/>
            <person name="Spormann A.M."/>
            <person name="Op Den Camp H."/>
            <person name="Overmann J."/>
            <person name="Amann R."/>
            <person name="Jetten M.S.M."/>
            <person name="Mascher T."/>
            <person name="Medema M.H."/>
            <person name="Devos D.P."/>
            <person name="Kaster A.-K."/>
            <person name="Ovreas L."/>
            <person name="Rohde M."/>
            <person name="Galperin M.Y."/>
            <person name="Jogler C."/>
        </authorList>
    </citation>
    <scope>NUCLEOTIDE SEQUENCE [LARGE SCALE GENOMIC DNA]</scope>
    <source>
        <strain evidence="2 3">Mal64</strain>
    </source>
</reference>